<dbReference type="Proteomes" id="UP001055879">
    <property type="component" value="Linkage Group LG09"/>
</dbReference>
<accession>A0ACB8ZXU8</accession>
<comment type="caution">
    <text evidence="1">The sequence shown here is derived from an EMBL/GenBank/DDBJ whole genome shotgun (WGS) entry which is preliminary data.</text>
</comment>
<gene>
    <name evidence="1" type="ORF">L6452_27922</name>
</gene>
<keyword evidence="2" id="KW-1185">Reference proteome</keyword>
<reference evidence="1 2" key="2">
    <citation type="journal article" date="2022" name="Mol. Ecol. Resour.">
        <title>The genomes of chicory, endive, great burdock and yacon provide insights into Asteraceae paleo-polyploidization history and plant inulin production.</title>
        <authorList>
            <person name="Fan W."/>
            <person name="Wang S."/>
            <person name="Wang H."/>
            <person name="Wang A."/>
            <person name="Jiang F."/>
            <person name="Liu H."/>
            <person name="Zhao H."/>
            <person name="Xu D."/>
            <person name="Zhang Y."/>
        </authorList>
    </citation>
    <scope>NUCLEOTIDE SEQUENCE [LARGE SCALE GENOMIC DNA]</scope>
    <source>
        <strain evidence="2">cv. Niubang</strain>
    </source>
</reference>
<name>A0ACB8ZXU8_ARCLA</name>
<organism evidence="1 2">
    <name type="scientific">Arctium lappa</name>
    <name type="common">Greater burdock</name>
    <name type="synonym">Lappa major</name>
    <dbReference type="NCBI Taxonomy" id="4217"/>
    <lineage>
        <taxon>Eukaryota</taxon>
        <taxon>Viridiplantae</taxon>
        <taxon>Streptophyta</taxon>
        <taxon>Embryophyta</taxon>
        <taxon>Tracheophyta</taxon>
        <taxon>Spermatophyta</taxon>
        <taxon>Magnoliopsida</taxon>
        <taxon>eudicotyledons</taxon>
        <taxon>Gunneridae</taxon>
        <taxon>Pentapetalae</taxon>
        <taxon>asterids</taxon>
        <taxon>campanulids</taxon>
        <taxon>Asterales</taxon>
        <taxon>Asteraceae</taxon>
        <taxon>Carduoideae</taxon>
        <taxon>Cardueae</taxon>
        <taxon>Arctiinae</taxon>
        <taxon>Arctium</taxon>
    </lineage>
</organism>
<protein>
    <submittedName>
        <fullName evidence="1">Uncharacterized protein</fullName>
    </submittedName>
</protein>
<dbReference type="EMBL" id="CM042055">
    <property type="protein sequence ID" value="KAI3702195.1"/>
    <property type="molecule type" value="Genomic_DNA"/>
</dbReference>
<reference evidence="2" key="1">
    <citation type="journal article" date="2022" name="Mol. Ecol. Resour.">
        <title>The genomes of chicory, endive, great burdock and yacon provide insights into Asteraceae palaeo-polyploidization history and plant inulin production.</title>
        <authorList>
            <person name="Fan W."/>
            <person name="Wang S."/>
            <person name="Wang H."/>
            <person name="Wang A."/>
            <person name="Jiang F."/>
            <person name="Liu H."/>
            <person name="Zhao H."/>
            <person name="Xu D."/>
            <person name="Zhang Y."/>
        </authorList>
    </citation>
    <scope>NUCLEOTIDE SEQUENCE [LARGE SCALE GENOMIC DNA]</scope>
    <source>
        <strain evidence="2">cv. Niubang</strain>
    </source>
</reference>
<sequence length="185" mass="21407">MSNDMFGGGEFDDSIPKEMNNIKDVFKHINSYIKLIHPTIKDVEKTLFGVVKKYPNDNNLQCMIKKLKSKIVLDINEEAEESDSKKVFESTFEDIRVEEEENNDDVDDKEKVEEKEEDDGKEKEEEKKENEEEEEGVGEGEGEKEDGEEIKQEKVDGEEVGEDVEEVVQEENAQKEGDKEKRGRR</sequence>
<evidence type="ECO:0000313" key="1">
    <source>
        <dbReference type="EMBL" id="KAI3702195.1"/>
    </source>
</evidence>
<proteinExistence type="predicted"/>
<evidence type="ECO:0000313" key="2">
    <source>
        <dbReference type="Proteomes" id="UP001055879"/>
    </source>
</evidence>